<accession>A0A8J6D4G2</accession>
<evidence type="ECO:0000313" key="2">
    <source>
        <dbReference type="Proteomes" id="UP000701853"/>
    </source>
</evidence>
<dbReference type="AlphaFoldDB" id="A0A8J6D4G2"/>
<proteinExistence type="predicted"/>
<evidence type="ECO:0000313" key="1">
    <source>
        <dbReference type="EMBL" id="KAG8498217.1"/>
    </source>
</evidence>
<keyword evidence="2" id="KW-1185">Reference proteome</keyword>
<comment type="caution">
    <text evidence="1">The sequence shown here is derived from an EMBL/GenBank/DDBJ whole genome shotgun (WGS) entry which is preliminary data.</text>
</comment>
<organism evidence="1 2">
    <name type="scientific">Gossypium anomalum</name>
    <dbReference type="NCBI Taxonomy" id="47600"/>
    <lineage>
        <taxon>Eukaryota</taxon>
        <taxon>Viridiplantae</taxon>
        <taxon>Streptophyta</taxon>
        <taxon>Embryophyta</taxon>
        <taxon>Tracheophyta</taxon>
        <taxon>Spermatophyta</taxon>
        <taxon>Magnoliopsida</taxon>
        <taxon>eudicotyledons</taxon>
        <taxon>Gunneridae</taxon>
        <taxon>Pentapetalae</taxon>
        <taxon>rosids</taxon>
        <taxon>malvids</taxon>
        <taxon>Malvales</taxon>
        <taxon>Malvaceae</taxon>
        <taxon>Malvoideae</taxon>
        <taxon>Gossypium</taxon>
    </lineage>
</organism>
<name>A0A8J6D4G2_9ROSI</name>
<dbReference type="EMBL" id="JAHUZN010000003">
    <property type="protein sequence ID" value="KAG8498217.1"/>
    <property type="molecule type" value="Genomic_DNA"/>
</dbReference>
<dbReference type="Proteomes" id="UP000701853">
    <property type="component" value="Chromosome 3"/>
</dbReference>
<sequence>MCIPLVYPLFPYDHGEADEIPQSSERTHRHFQAKQNREQPLCMTAQGGAPPHLQPIRTFQQLEGYHMQFTCRLNNRHLHAPACGSVCGVSCLPTFYGIDYMLQPKPSVGVQLKDSKVTVSELVPVMSNIIEHKLKVIAAIKHYEFVKELIKYLEFLYYGKYAKPSTNLISKASHLRHTLWISKEHMDFKKAHEELNVLLPFNPNVKVQHTQREQLAVAKLEFTKSQILSRSKIISLQDTFMRVLHIESSHLVQTNNRVLVSKGVIVAVRRWGESCDIIVMSQAILSISV</sequence>
<reference evidence="1 2" key="1">
    <citation type="journal article" date="2021" name="bioRxiv">
        <title>The Gossypium anomalum genome as a resource for cotton improvement and evolutionary analysis of hybrid incompatibility.</title>
        <authorList>
            <person name="Grover C.E."/>
            <person name="Yuan D."/>
            <person name="Arick M.A."/>
            <person name="Miller E.R."/>
            <person name="Hu G."/>
            <person name="Peterson D.G."/>
            <person name="Wendel J.F."/>
            <person name="Udall J.A."/>
        </authorList>
    </citation>
    <scope>NUCLEOTIDE SEQUENCE [LARGE SCALE GENOMIC DNA]</scope>
    <source>
        <strain evidence="1">JFW-Udall</strain>
        <tissue evidence="1">Leaf</tissue>
    </source>
</reference>
<dbReference type="OrthoDB" id="997860at2759"/>
<protein>
    <submittedName>
        <fullName evidence="1">Uncharacterized protein</fullName>
    </submittedName>
</protein>
<gene>
    <name evidence="1" type="ORF">CXB51_007041</name>
</gene>